<evidence type="ECO:0000313" key="3">
    <source>
        <dbReference type="Proteomes" id="UP001596052"/>
    </source>
</evidence>
<keyword evidence="1" id="KW-0175">Coiled coil</keyword>
<dbReference type="Proteomes" id="UP001596052">
    <property type="component" value="Unassembled WGS sequence"/>
</dbReference>
<proteinExistence type="predicted"/>
<feature type="coiled-coil region" evidence="1">
    <location>
        <begin position="29"/>
        <end position="87"/>
    </location>
</feature>
<evidence type="ECO:0000313" key="2">
    <source>
        <dbReference type="EMBL" id="MFC5454647.1"/>
    </source>
</evidence>
<protein>
    <submittedName>
        <fullName evidence="2">Uncharacterized protein</fullName>
    </submittedName>
</protein>
<sequence length="192" mass="21580">MFEFRFSTLLKALLFFACVLGGCDYLHTLDKLKSDLADLKAEADTAREIAELRKQEWTELKAAKDKLAQVNARLAEINRQRDLLDARERKLTGEVKYMADSLAAAVEKVRSSDIGTVIPELRLIGRPALHNAKIFKINDDSISFLHEDGVANLQVKSDELPQDYVLKYDLGPKSIHNGLNRLISELRVGATK</sequence>
<organism evidence="2 3">
    <name type="scientific">Prosthecobacter fluviatilis</name>
    <dbReference type="NCBI Taxonomy" id="445931"/>
    <lineage>
        <taxon>Bacteria</taxon>
        <taxon>Pseudomonadati</taxon>
        <taxon>Verrucomicrobiota</taxon>
        <taxon>Verrucomicrobiia</taxon>
        <taxon>Verrucomicrobiales</taxon>
        <taxon>Verrucomicrobiaceae</taxon>
        <taxon>Prosthecobacter</taxon>
    </lineage>
</organism>
<accession>A0ABW0KNP0</accession>
<dbReference type="RefSeq" id="WP_377164937.1">
    <property type="nucleotide sequence ID" value="NZ_JBHSMQ010000002.1"/>
</dbReference>
<dbReference type="EMBL" id="JBHSMQ010000002">
    <property type="protein sequence ID" value="MFC5454647.1"/>
    <property type="molecule type" value="Genomic_DNA"/>
</dbReference>
<comment type="caution">
    <text evidence="2">The sequence shown here is derived from an EMBL/GenBank/DDBJ whole genome shotgun (WGS) entry which is preliminary data.</text>
</comment>
<keyword evidence="3" id="KW-1185">Reference proteome</keyword>
<name>A0ABW0KNP0_9BACT</name>
<gene>
    <name evidence="2" type="ORF">ACFQDI_07285</name>
</gene>
<dbReference type="PROSITE" id="PS51257">
    <property type="entry name" value="PROKAR_LIPOPROTEIN"/>
    <property type="match status" value="1"/>
</dbReference>
<evidence type="ECO:0000256" key="1">
    <source>
        <dbReference type="SAM" id="Coils"/>
    </source>
</evidence>
<reference evidence="3" key="1">
    <citation type="journal article" date="2019" name="Int. J. Syst. Evol. Microbiol.">
        <title>The Global Catalogue of Microorganisms (GCM) 10K type strain sequencing project: providing services to taxonomists for standard genome sequencing and annotation.</title>
        <authorList>
            <consortium name="The Broad Institute Genomics Platform"/>
            <consortium name="The Broad Institute Genome Sequencing Center for Infectious Disease"/>
            <person name="Wu L."/>
            <person name="Ma J."/>
        </authorList>
    </citation>
    <scope>NUCLEOTIDE SEQUENCE [LARGE SCALE GENOMIC DNA]</scope>
    <source>
        <strain evidence="3">CGMCC 4.1469</strain>
    </source>
</reference>